<dbReference type="AlphaFoldDB" id="A0A848H261"/>
<organism evidence="1 2">
    <name type="scientific">Ramlibacter agri</name>
    <dbReference type="NCBI Taxonomy" id="2728837"/>
    <lineage>
        <taxon>Bacteria</taxon>
        <taxon>Pseudomonadati</taxon>
        <taxon>Pseudomonadota</taxon>
        <taxon>Betaproteobacteria</taxon>
        <taxon>Burkholderiales</taxon>
        <taxon>Comamonadaceae</taxon>
        <taxon>Ramlibacter</taxon>
    </lineage>
</organism>
<proteinExistence type="predicted"/>
<dbReference type="InterPro" id="IPR036188">
    <property type="entry name" value="FAD/NAD-bd_sf"/>
</dbReference>
<gene>
    <name evidence="1" type="ORF">HHL11_15010</name>
</gene>
<name>A0A848H261_9BURK</name>
<keyword evidence="2" id="KW-1185">Reference proteome</keyword>
<dbReference type="InterPro" id="IPR050407">
    <property type="entry name" value="Geranylgeranyl_reductase"/>
</dbReference>
<protein>
    <submittedName>
        <fullName evidence="1">NAD(P)-binding protein</fullName>
    </submittedName>
</protein>
<dbReference type="PANTHER" id="PTHR42685">
    <property type="entry name" value="GERANYLGERANYL DIPHOSPHATE REDUCTASE"/>
    <property type="match status" value="1"/>
</dbReference>
<evidence type="ECO:0000313" key="1">
    <source>
        <dbReference type="EMBL" id="NML45066.1"/>
    </source>
</evidence>
<comment type="caution">
    <text evidence="1">The sequence shown here is derived from an EMBL/GenBank/DDBJ whole genome shotgun (WGS) entry which is preliminary data.</text>
</comment>
<dbReference type="PANTHER" id="PTHR42685:SF18">
    <property type="entry name" value="DIGERANYLGERANYLGLYCEROPHOSPHOLIPID REDUCTASE"/>
    <property type="match status" value="1"/>
</dbReference>
<accession>A0A848H261</accession>
<reference evidence="1 2" key="1">
    <citation type="submission" date="2020-04" db="EMBL/GenBank/DDBJ databases">
        <title>Ramlibacter sp. G-1-2-2 isolated from soil.</title>
        <authorList>
            <person name="Dahal R.H."/>
        </authorList>
    </citation>
    <scope>NUCLEOTIDE SEQUENCE [LARGE SCALE GENOMIC DNA]</scope>
    <source>
        <strain evidence="1 2">G-1-2-2</strain>
    </source>
</reference>
<dbReference type="EMBL" id="JABBFX010000001">
    <property type="protein sequence ID" value="NML45066.1"/>
    <property type="molecule type" value="Genomic_DNA"/>
</dbReference>
<evidence type="ECO:0000313" key="2">
    <source>
        <dbReference type="Proteomes" id="UP000541185"/>
    </source>
</evidence>
<dbReference type="RefSeq" id="WP_169419156.1">
    <property type="nucleotide sequence ID" value="NZ_JABBFX010000001.1"/>
</dbReference>
<dbReference type="Gene3D" id="3.50.50.60">
    <property type="entry name" value="FAD/NAD(P)-binding domain"/>
    <property type="match status" value="2"/>
</dbReference>
<sequence length="396" mass="43513">MSPPGRPKGEYRSAQHGGCPLNEPVRILGAGLSGLACGIALARAGREVVIHELREDSGARFADDFQGIENWTSDVDFFDEMRQWGIATDGFDATELREISVIGADDSVARFASRRVACRVVRRGTLPGCLDQGLKADALRQGVEIRYGSRVEPDSCDVIATGPRGTSGIVRAELFETEHPDQVTLQLNQALAPGTYTYLVIVQGVGMIATVLLRREHEVDAYLDATIAAYQRHYPALQRRNPHRITGAGCFALAGHYKEAARCYVGEAAGLQDCFWGFGIRYAITSGWLAAQEILTGASYEQAVRRRLRPLQVASLANRLAIDSAGASGLALLLKAWQWDQRRCGDGLRFLSRIYRPTALHRAVYGCFATRLLAPPSERDAARGLRYLRFRDHKPG</sequence>
<dbReference type="SUPFAM" id="SSF51905">
    <property type="entry name" value="FAD/NAD(P)-binding domain"/>
    <property type="match status" value="1"/>
</dbReference>
<dbReference type="Proteomes" id="UP000541185">
    <property type="component" value="Unassembled WGS sequence"/>
</dbReference>
<dbReference type="Pfam" id="PF13450">
    <property type="entry name" value="NAD_binding_8"/>
    <property type="match status" value="1"/>
</dbReference>